<dbReference type="Proteomes" id="UP001150581">
    <property type="component" value="Unassembled WGS sequence"/>
</dbReference>
<evidence type="ECO:0000313" key="1">
    <source>
        <dbReference type="EMBL" id="KAJ1891263.1"/>
    </source>
</evidence>
<organism evidence="1 2">
    <name type="scientific">Kickxella alabastrina</name>
    <dbReference type="NCBI Taxonomy" id="61397"/>
    <lineage>
        <taxon>Eukaryota</taxon>
        <taxon>Fungi</taxon>
        <taxon>Fungi incertae sedis</taxon>
        <taxon>Zoopagomycota</taxon>
        <taxon>Kickxellomycotina</taxon>
        <taxon>Kickxellomycetes</taxon>
        <taxon>Kickxellales</taxon>
        <taxon>Kickxellaceae</taxon>
        <taxon>Kickxella</taxon>
    </lineage>
</organism>
<gene>
    <name evidence="1" type="primary">PRD1_4</name>
    <name evidence="1" type="ORF">LPJ66_007020</name>
</gene>
<proteinExistence type="predicted"/>
<keyword evidence="2" id="KW-1185">Reference proteome</keyword>
<name>A0ACC1ICC6_9FUNG</name>
<protein>
    <submittedName>
        <fullName evidence="1">Metalloendopeptidase</fullName>
        <ecNumber evidence="1">3.4.24.37</ecNumber>
    </submittedName>
</protein>
<reference evidence="1" key="1">
    <citation type="submission" date="2022-07" db="EMBL/GenBank/DDBJ databases">
        <title>Phylogenomic reconstructions and comparative analyses of Kickxellomycotina fungi.</title>
        <authorList>
            <person name="Reynolds N.K."/>
            <person name="Stajich J.E."/>
            <person name="Barry K."/>
            <person name="Grigoriev I.V."/>
            <person name="Crous P."/>
            <person name="Smith M.E."/>
        </authorList>
    </citation>
    <scope>NUCLEOTIDE SEQUENCE</scope>
    <source>
        <strain evidence="1">Benny 63K</strain>
    </source>
</reference>
<sequence>MTNSTAKGTVLNFELSPEDVARSVDKMIAESKVILDKVAAETNPTFNSVIVPLASRENAQGAEYSVITFLQNISTKKEVRDSSSEAEEKLEAFEIELMMREDVYKVVRAVFDNQAEMAALGPEDRRLVEKLEEDYRRNGLALSAEKREKLGQINKRLSELGIKFSRNTNENDGRILFTREELEGLADDYFEGRATEMVDGVEKYVVTTKYPDLVPVMQAGKKEKTRKLLSIVNEQRCPENIELMQEAIALRVEAAQLLGFKTHAEFKLKEKMAKTPKEVMDFEHDMQKRLNVLAQGELKEIEGLKRADNKAAGVPYEGLYLWDHRFYSTLLKERKHNVSEDEVKQYFPMKEVTRGILDIYQKMLSLRFIKVENPPVWHDDVDMYEVWEATGDTFVGHFYLDLYPRDNKYNHAAVWPIRAGYAREDGSHEYPVAAMVANFPKPTGSTPALLKHDDAVTLLHELGHVFHGICSVTKWSRFHGTRTEGDFVEAPSQMLENWGWEPSVLRQFAVHHKTGEPIPEDLVKRLVAAKNEGAGLFNLRQVFFGLFDMAIHDTANGEVDSKAIYNKLREEITQFKNGDVETWGMATFGHMMGGYDAGYYGYLWSQVFSADMFASRFLKEGVDNPQTGLDYRHEILLPGGSRDASVSLEQFLGRKPNNKAFLKSIGLKLD</sequence>
<keyword evidence="1" id="KW-0378">Hydrolase</keyword>
<dbReference type="EMBL" id="JANBPG010001191">
    <property type="protein sequence ID" value="KAJ1891263.1"/>
    <property type="molecule type" value="Genomic_DNA"/>
</dbReference>
<evidence type="ECO:0000313" key="2">
    <source>
        <dbReference type="Proteomes" id="UP001150581"/>
    </source>
</evidence>
<dbReference type="EC" id="3.4.24.37" evidence="1"/>
<comment type="caution">
    <text evidence="1">The sequence shown here is derived from an EMBL/GenBank/DDBJ whole genome shotgun (WGS) entry which is preliminary data.</text>
</comment>
<accession>A0ACC1ICC6</accession>